<organism evidence="4 5">
    <name type="scientific">Aspergillus terreus</name>
    <dbReference type="NCBI Taxonomy" id="33178"/>
    <lineage>
        <taxon>Eukaryota</taxon>
        <taxon>Fungi</taxon>
        <taxon>Dikarya</taxon>
        <taxon>Ascomycota</taxon>
        <taxon>Pezizomycotina</taxon>
        <taxon>Eurotiomycetes</taxon>
        <taxon>Eurotiomycetidae</taxon>
        <taxon>Eurotiales</taxon>
        <taxon>Aspergillaceae</taxon>
        <taxon>Aspergillus</taxon>
        <taxon>Aspergillus subgen. Circumdati</taxon>
    </lineage>
</organism>
<comment type="caution">
    <text evidence="4">The sequence shown here is derived from an EMBL/GenBank/DDBJ whole genome shotgun (WGS) entry which is preliminary data.</text>
</comment>
<comment type="similarity">
    <text evidence="1">Belongs to the fungal fucose-specific lectin family.</text>
</comment>
<dbReference type="Pfam" id="PF07938">
    <property type="entry name" value="Fungal_lectin"/>
    <property type="match status" value="1"/>
</dbReference>
<keyword evidence="3" id="KW-0430">Lectin</keyword>
<dbReference type="AlphaFoldDB" id="A0A5M3YWT4"/>
<evidence type="ECO:0000313" key="4">
    <source>
        <dbReference type="EMBL" id="GFF14796.1"/>
    </source>
</evidence>
<accession>A0A5M3YWT4</accession>
<dbReference type="SUPFAM" id="SSF89372">
    <property type="entry name" value="Fucose-specific lectin"/>
    <property type="match status" value="1"/>
</dbReference>
<gene>
    <name evidence="4" type="ORF">ATEIFO6365_0003086400</name>
</gene>
<evidence type="ECO:0000256" key="2">
    <source>
        <dbReference type="ARBA" id="ARBA00015560"/>
    </source>
</evidence>
<evidence type="ECO:0000313" key="5">
    <source>
        <dbReference type="Proteomes" id="UP000452235"/>
    </source>
</evidence>
<dbReference type="InterPro" id="IPR012475">
    <property type="entry name" value="Fungal_lectin"/>
</dbReference>
<evidence type="ECO:0000256" key="3">
    <source>
        <dbReference type="ARBA" id="ARBA00022734"/>
    </source>
</evidence>
<dbReference type="Gene3D" id="2.120.10.70">
    <property type="entry name" value="Fucose-specific lectin"/>
    <property type="match status" value="1"/>
</dbReference>
<dbReference type="OrthoDB" id="5317079at2759"/>
<dbReference type="EMBL" id="BLJY01000003">
    <property type="protein sequence ID" value="GFF14796.1"/>
    <property type="molecule type" value="Genomic_DNA"/>
</dbReference>
<dbReference type="GO" id="GO:0030246">
    <property type="term" value="F:carbohydrate binding"/>
    <property type="evidence" value="ECO:0007669"/>
    <property type="project" value="UniProtKB-KW"/>
</dbReference>
<reference evidence="4 5" key="1">
    <citation type="submission" date="2020-01" db="EMBL/GenBank/DDBJ databases">
        <title>Aspergillus terreus IFO 6365 whole genome shotgun sequence.</title>
        <authorList>
            <person name="Kanamasa S."/>
            <person name="Takahashi H."/>
        </authorList>
    </citation>
    <scope>NUCLEOTIDE SEQUENCE [LARGE SCALE GENOMIC DNA]</scope>
    <source>
        <strain evidence="4 5">IFO 6365</strain>
    </source>
</reference>
<keyword evidence="5" id="KW-1185">Reference proteome</keyword>
<protein>
    <recommendedName>
        <fullName evidence="2">Fucose-specific lectin</fullName>
    </recommendedName>
</protein>
<proteinExistence type="inferred from homology"/>
<evidence type="ECO:0000256" key="1">
    <source>
        <dbReference type="ARBA" id="ARBA00009042"/>
    </source>
</evidence>
<dbReference type="Proteomes" id="UP000452235">
    <property type="component" value="Unassembled WGS sequence"/>
</dbReference>
<sequence>MSVPVSFSGVESGEFNAVYYARRNGILSKVVAQKAGPEDPKNPKYKIEKIEKDGETVETAVPHISVVAYSQSGNQVRIYYIGYSDKGNRLQLRELCQTNGGPWFEGALDKKKHYIAKESRISAVVAEKQKNLNVFYLDEDDTLNVAWVTLGQEAWSNREVYDGKF</sequence>
<name>A0A5M3YWT4_ASPTE</name>